<dbReference type="EMBL" id="JAUQSX010000004">
    <property type="protein sequence ID" value="MDO7846468.1"/>
    <property type="molecule type" value="Genomic_DNA"/>
</dbReference>
<reference evidence="1" key="1">
    <citation type="submission" date="2023-07" db="EMBL/GenBank/DDBJ databases">
        <authorList>
            <person name="Kim M.K."/>
        </authorList>
    </citation>
    <scope>NUCLEOTIDE SEQUENCE</scope>
    <source>
        <strain evidence="1">M29</strain>
    </source>
</reference>
<evidence type="ECO:0000313" key="1">
    <source>
        <dbReference type="EMBL" id="MDO7846468.1"/>
    </source>
</evidence>
<protein>
    <submittedName>
        <fullName evidence="1">Sigma factor</fullName>
    </submittedName>
</protein>
<accession>A0ABT9AA80</accession>
<sequence>MLDNQDPAAAYELQATACLAAAEAHQERLLSVAERLAGTPEGGMELYQEAVLRCHDMIQSKGFHGDHFEFYLLKTIRNLAFPSQQKAQLRTVPLSPTLELSTPATEAPATDAVAHLAEQVSAEAQARFGMADRVALRLHAEGYSFQQISEMTTGGDQSWIRRRVNKMKNHLRAAFGRAWANLEA</sequence>
<keyword evidence="2" id="KW-1185">Reference proteome</keyword>
<comment type="caution">
    <text evidence="1">The sequence shown here is derived from an EMBL/GenBank/DDBJ whole genome shotgun (WGS) entry which is preliminary data.</text>
</comment>
<gene>
    <name evidence="1" type="ORF">Q5H92_08875</name>
</gene>
<name>A0ABT9AA80_9BACT</name>
<evidence type="ECO:0000313" key="2">
    <source>
        <dbReference type="Proteomes" id="UP001167796"/>
    </source>
</evidence>
<organism evidence="1 2">
    <name type="scientific">Hymenobacter mellowenesis</name>
    <dbReference type="NCBI Taxonomy" id="3063995"/>
    <lineage>
        <taxon>Bacteria</taxon>
        <taxon>Pseudomonadati</taxon>
        <taxon>Bacteroidota</taxon>
        <taxon>Cytophagia</taxon>
        <taxon>Cytophagales</taxon>
        <taxon>Hymenobacteraceae</taxon>
        <taxon>Hymenobacter</taxon>
    </lineage>
</organism>
<dbReference type="Proteomes" id="UP001167796">
    <property type="component" value="Unassembled WGS sequence"/>
</dbReference>
<proteinExistence type="predicted"/>
<dbReference type="SUPFAM" id="SSF88946">
    <property type="entry name" value="Sigma2 domain of RNA polymerase sigma factors"/>
    <property type="match status" value="1"/>
</dbReference>
<dbReference type="RefSeq" id="WP_305011156.1">
    <property type="nucleotide sequence ID" value="NZ_JAUQSX010000004.1"/>
</dbReference>
<dbReference type="InterPro" id="IPR013325">
    <property type="entry name" value="RNA_pol_sigma_r2"/>
</dbReference>